<comment type="caution">
    <text evidence="3">The sequence shown here is derived from an EMBL/GenBank/DDBJ whole genome shotgun (WGS) entry which is preliminary data.</text>
</comment>
<dbReference type="NCBIfam" id="NF009150">
    <property type="entry name" value="PRK12497.1-3"/>
    <property type="match status" value="1"/>
</dbReference>
<dbReference type="PANTHER" id="PTHR34039:SF1">
    <property type="entry name" value="UPF0102 PROTEIN YRAN"/>
    <property type="match status" value="1"/>
</dbReference>
<gene>
    <name evidence="3" type="ORF">GFC01_07845</name>
</gene>
<evidence type="ECO:0000313" key="4">
    <source>
        <dbReference type="Proteomes" id="UP000441717"/>
    </source>
</evidence>
<comment type="similarity">
    <text evidence="1 2">Belongs to the UPF0102 family.</text>
</comment>
<dbReference type="Pfam" id="PF02021">
    <property type="entry name" value="UPF0102"/>
    <property type="match status" value="1"/>
</dbReference>
<evidence type="ECO:0000256" key="2">
    <source>
        <dbReference type="HAMAP-Rule" id="MF_00048"/>
    </source>
</evidence>
<organism evidence="3 4">
    <name type="scientific">Desulfofundulus thermobenzoicus</name>
    <dbReference type="NCBI Taxonomy" id="29376"/>
    <lineage>
        <taxon>Bacteria</taxon>
        <taxon>Bacillati</taxon>
        <taxon>Bacillota</taxon>
        <taxon>Clostridia</taxon>
        <taxon>Eubacteriales</taxon>
        <taxon>Peptococcaceae</taxon>
        <taxon>Desulfofundulus</taxon>
    </lineage>
</organism>
<evidence type="ECO:0000256" key="1">
    <source>
        <dbReference type="ARBA" id="ARBA00006738"/>
    </source>
</evidence>
<dbReference type="SUPFAM" id="SSF52980">
    <property type="entry name" value="Restriction endonuclease-like"/>
    <property type="match status" value="1"/>
</dbReference>
<name>A0A6N7IQ90_9FIRM</name>
<accession>A0A6N7IQ90</accession>
<dbReference type="InterPro" id="IPR003509">
    <property type="entry name" value="UPF0102_YraN-like"/>
</dbReference>
<dbReference type="Proteomes" id="UP000441717">
    <property type="component" value="Unassembled WGS sequence"/>
</dbReference>
<dbReference type="EMBL" id="WHYR01000017">
    <property type="protein sequence ID" value="MQL52184.1"/>
    <property type="molecule type" value="Genomic_DNA"/>
</dbReference>
<dbReference type="CDD" id="cd20736">
    <property type="entry name" value="PoNe_Nuclease"/>
    <property type="match status" value="1"/>
</dbReference>
<dbReference type="OrthoDB" id="9802516at2"/>
<dbReference type="InterPro" id="IPR011335">
    <property type="entry name" value="Restrct_endonuc-II-like"/>
</dbReference>
<dbReference type="Gene3D" id="3.40.1350.10">
    <property type="match status" value="1"/>
</dbReference>
<proteinExistence type="inferred from homology"/>
<protein>
    <recommendedName>
        <fullName evidence="2">UPF0102 protein GFC01_07845</fullName>
    </recommendedName>
</protein>
<dbReference type="HAMAP" id="MF_00048">
    <property type="entry name" value="UPF0102"/>
    <property type="match status" value="1"/>
</dbReference>
<keyword evidence="4" id="KW-1185">Reference proteome</keyword>
<dbReference type="NCBIfam" id="TIGR00252">
    <property type="entry name" value="YraN family protein"/>
    <property type="match status" value="1"/>
</dbReference>
<dbReference type="PANTHER" id="PTHR34039">
    <property type="entry name" value="UPF0102 PROTEIN YRAN"/>
    <property type="match status" value="1"/>
</dbReference>
<dbReference type="AlphaFoldDB" id="A0A6N7IQ90"/>
<sequence length="120" mass="13611">MTMHRKTLGRRGEDDASRYLVSKGYRLVQRNFRCPAGEIDIIALDGRTMVFVEVRCRSTDSFGLPQESVGRQKQAKLRLAARHYLAAAGGHIGPLRFDVLALKYGPGQRLERLEHIRNAF</sequence>
<dbReference type="NCBIfam" id="NF009154">
    <property type="entry name" value="PRK12497.3-3"/>
    <property type="match status" value="1"/>
</dbReference>
<evidence type="ECO:0000313" key="3">
    <source>
        <dbReference type="EMBL" id="MQL52184.1"/>
    </source>
</evidence>
<dbReference type="GO" id="GO:0003676">
    <property type="term" value="F:nucleic acid binding"/>
    <property type="evidence" value="ECO:0007669"/>
    <property type="project" value="InterPro"/>
</dbReference>
<dbReference type="InterPro" id="IPR011856">
    <property type="entry name" value="tRNA_endonuc-like_dom_sf"/>
</dbReference>
<reference evidence="3 4" key="1">
    <citation type="submission" date="2019-10" db="EMBL/GenBank/DDBJ databases">
        <title>Comparative genomics of sulfur disproportionating microorganisms.</title>
        <authorList>
            <person name="Ward L.M."/>
            <person name="Bertran E."/>
            <person name="Johnston D."/>
        </authorList>
    </citation>
    <scope>NUCLEOTIDE SEQUENCE [LARGE SCALE GENOMIC DNA]</scope>
    <source>
        <strain evidence="3 4">DSM 14055</strain>
    </source>
</reference>